<name>C6PZ01_9CLOT</name>
<sequence>MLDKKYNLIENEKKWQKFWQENDIYKYDFTSDKKTFSIDTPPPTISGSLHIGHIFSYTQAEIIARFHRMQGENVFYPFGFDDNGLPTERLIEKEENIRANSIPRSEFTEKCMLTTKKYEEDFKNLWMSMGFSVDWSLQYKTIGPMARKISQKAFLDMAKLRKAYIKESPVLWCTTCRTSIAQAELENADKETTFNYIPFMCENSQLIIATTRPELLNSCVCLFINPKDERYLKYLGKRASVPLYNYEIPILSDEKVSMDKGTGIVMCATFGDTTDAEWCEKYKLPYRKTIEENGKILEGIPFVGVLRILAAREKIIQLLKDNNLLIKSETITHSVSIHERCGKPIEIIPSKQWYIDILSEKERYLKAADEINWYPASMKNKYITWVENLKWDWCISRQRYFGVPFPIWYCKKCGKPIFAKDEELPINPIETNPSEPCSCGSTDFIPETAVFDTWATSSLTPLINSKWNTDKDMTEELLPMGMRTQAHEIIRTWTFYTIVRSLFHTGKIPWKDIMLCGFVLAKKGEKISKSKNNAPSSPKELIERHSADALRYWASSAKLGTDTMFSEAELKTSKRFLNKLWNAASFCIMQLEDYDGSNPIKLLPIDKWILEKIKILEKNTIENLNQYEIGLARHDIDEFFWNDFCDNYLEIIKDRLYKPEIHGKEEKLSGQYALYNTLLEILKLYSIYVPHITEEIYQSFYRNFENSISIHKTQWSMKLGNNDENILQFGENIKKIIGEVRRYKSERNLSLKEKINILKISIPKNYEEYIRQTLKDIKACTWAEDIQVKFSDKYDIEIL</sequence>
<dbReference type="KEGG" id="cck:Ccar_10860"/>
<comment type="subcellular location">
    <subcellularLocation>
        <location evidence="1">Cytoplasm</location>
    </subcellularLocation>
</comment>
<reference evidence="14 15" key="1">
    <citation type="submission" date="2009-06" db="EMBL/GenBank/DDBJ databases">
        <title>The draft genome of Clostridium carboxidivorans P7.</title>
        <authorList>
            <consortium name="US DOE Joint Genome Institute (JGI-PGF)"/>
            <person name="Lucas S."/>
            <person name="Copeland A."/>
            <person name="Lapidus A."/>
            <person name="Glavina del Rio T."/>
            <person name="Tice H."/>
            <person name="Bruce D."/>
            <person name="Goodwin L."/>
            <person name="Pitluck S."/>
            <person name="Larimer F."/>
            <person name="Land M.L."/>
            <person name="Hauser L."/>
            <person name="Hemme C.L."/>
        </authorList>
    </citation>
    <scope>NUCLEOTIDE SEQUENCE [LARGE SCALE GENOMIC DNA]</scope>
    <source>
        <strain evidence="14 15">P7</strain>
    </source>
</reference>
<dbReference type="EMBL" id="ACVI01000086">
    <property type="protein sequence ID" value="EET85535.1"/>
    <property type="molecule type" value="Genomic_DNA"/>
</dbReference>
<protein>
    <recommendedName>
        <fullName evidence="2 10">Valine--tRNA ligase</fullName>
        <ecNumber evidence="2 10">6.1.1.9</ecNumber>
    </recommendedName>
</protein>
<evidence type="ECO:0000256" key="4">
    <source>
        <dbReference type="ARBA" id="ARBA00022598"/>
    </source>
</evidence>
<accession>C6PZ01</accession>
<dbReference type="GO" id="GO:0002161">
    <property type="term" value="F:aminoacyl-tRNA deacylase activity"/>
    <property type="evidence" value="ECO:0007669"/>
    <property type="project" value="InterPro"/>
</dbReference>
<dbReference type="HAMAP" id="MF_02005">
    <property type="entry name" value="Val_tRNA_synth_type2"/>
    <property type="match status" value="1"/>
</dbReference>
<dbReference type="InterPro" id="IPR002300">
    <property type="entry name" value="aa-tRNA-synth_Ia"/>
</dbReference>
<dbReference type="InterPro" id="IPR013155">
    <property type="entry name" value="M/V/L/I-tRNA-synth_anticd-bd"/>
</dbReference>
<evidence type="ECO:0000313" key="14">
    <source>
        <dbReference type="EMBL" id="EET85535.1"/>
    </source>
</evidence>
<dbReference type="FunFam" id="3.40.50.620:FF:000192">
    <property type="entry name" value="Valine--tRNA ligase"/>
    <property type="match status" value="1"/>
</dbReference>
<dbReference type="Gene3D" id="1.10.730.10">
    <property type="entry name" value="Isoleucyl-tRNA Synthetase, Domain 1"/>
    <property type="match status" value="1"/>
</dbReference>
<keyword evidence="4 11" id="KW-0436">Ligase</keyword>
<dbReference type="InterPro" id="IPR001412">
    <property type="entry name" value="aa-tRNA-synth_I_CS"/>
</dbReference>
<dbReference type="InterPro" id="IPR022874">
    <property type="entry name" value="Valine-tRNA_ligase_type_2"/>
</dbReference>
<dbReference type="PRINTS" id="PR00986">
    <property type="entry name" value="TRNASYNTHVAL"/>
</dbReference>
<dbReference type="RefSeq" id="WP_007062903.1">
    <property type="nucleotide sequence ID" value="NZ_ACVI01000086.1"/>
</dbReference>
<evidence type="ECO:0000256" key="3">
    <source>
        <dbReference type="ARBA" id="ARBA00022490"/>
    </source>
</evidence>
<dbReference type="InterPro" id="IPR009080">
    <property type="entry name" value="tRNAsynth_Ia_anticodon-bd"/>
</dbReference>
<dbReference type="OrthoDB" id="9810365at2"/>
<proteinExistence type="inferred from homology"/>
<feature type="domain" description="Methionyl/Valyl/Leucyl/Isoleucyl-tRNA synthetase anticodon-binding" evidence="13">
    <location>
        <begin position="606"/>
        <end position="756"/>
    </location>
</feature>
<dbReference type="NCBIfam" id="NF009687">
    <property type="entry name" value="PRK13208.1"/>
    <property type="match status" value="1"/>
</dbReference>
<dbReference type="Proteomes" id="UP000004198">
    <property type="component" value="Unassembled WGS sequence"/>
</dbReference>
<dbReference type="PATRIC" id="fig|536227.13.peg.2274"/>
<dbReference type="GO" id="GO:0006438">
    <property type="term" value="P:valyl-tRNA aminoacylation"/>
    <property type="evidence" value="ECO:0007669"/>
    <property type="project" value="UniProtKB-UniRule"/>
</dbReference>
<dbReference type="GO" id="GO:0005524">
    <property type="term" value="F:ATP binding"/>
    <property type="evidence" value="ECO:0007669"/>
    <property type="project" value="UniProtKB-KW"/>
</dbReference>
<dbReference type="Gene3D" id="3.40.50.620">
    <property type="entry name" value="HUPs"/>
    <property type="match status" value="2"/>
</dbReference>
<dbReference type="CDD" id="cd07962">
    <property type="entry name" value="Anticodon_Ia_Val"/>
    <property type="match status" value="1"/>
</dbReference>
<feature type="domain" description="Aminoacyl-tRNA synthetase class Ia" evidence="12">
    <location>
        <begin position="14"/>
        <end position="565"/>
    </location>
</feature>
<dbReference type="SUPFAM" id="SSF47323">
    <property type="entry name" value="Anticodon-binding domain of a subclass of class I aminoacyl-tRNA synthetases"/>
    <property type="match status" value="1"/>
</dbReference>
<evidence type="ECO:0000256" key="2">
    <source>
        <dbReference type="ARBA" id="ARBA00013169"/>
    </source>
</evidence>
<dbReference type="InterPro" id="IPR014729">
    <property type="entry name" value="Rossmann-like_a/b/a_fold"/>
</dbReference>
<keyword evidence="7 11" id="KW-0648">Protein biosynthesis</keyword>
<keyword evidence="5 11" id="KW-0547">Nucleotide-binding</keyword>
<comment type="similarity">
    <text evidence="11">Belongs to the class-I aminoacyl-tRNA synthetase family.</text>
</comment>
<evidence type="ECO:0000259" key="12">
    <source>
        <dbReference type="Pfam" id="PF00133"/>
    </source>
</evidence>
<dbReference type="PROSITE" id="PS00178">
    <property type="entry name" value="AA_TRNA_LIGASE_I"/>
    <property type="match status" value="1"/>
</dbReference>
<dbReference type="InterPro" id="IPR033705">
    <property type="entry name" value="Anticodon_Ia_Val"/>
</dbReference>
<dbReference type="GO" id="GO:0005829">
    <property type="term" value="C:cytosol"/>
    <property type="evidence" value="ECO:0007669"/>
    <property type="project" value="TreeGrafter"/>
</dbReference>
<comment type="catalytic activity">
    <reaction evidence="9">
        <text>tRNA(Val) + L-valine + ATP = L-valyl-tRNA(Val) + AMP + diphosphate</text>
        <dbReference type="Rhea" id="RHEA:10704"/>
        <dbReference type="Rhea" id="RHEA-COMP:9672"/>
        <dbReference type="Rhea" id="RHEA-COMP:9708"/>
        <dbReference type="ChEBI" id="CHEBI:30616"/>
        <dbReference type="ChEBI" id="CHEBI:33019"/>
        <dbReference type="ChEBI" id="CHEBI:57762"/>
        <dbReference type="ChEBI" id="CHEBI:78442"/>
        <dbReference type="ChEBI" id="CHEBI:78537"/>
        <dbReference type="ChEBI" id="CHEBI:456215"/>
        <dbReference type="EC" id="6.1.1.9"/>
    </reaction>
</comment>
<dbReference type="NCBIfam" id="TIGR00422">
    <property type="entry name" value="valS"/>
    <property type="match status" value="1"/>
</dbReference>
<evidence type="ECO:0000256" key="10">
    <source>
        <dbReference type="NCBIfam" id="TIGR00422"/>
    </source>
</evidence>
<dbReference type="PANTHER" id="PTHR11946">
    <property type="entry name" value="VALYL-TRNA SYNTHETASES"/>
    <property type="match status" value="1"/>
</dbReference>
<dbReference type="Pfam" id="PF00133">
    <property type="entry name" value="tRNA-synt_1"/>
    <property type="match status" value="1"/>
</dbReference>
<evidence type="ECO:0000256" key="7">
    <source>
        <dbReference type="ARBA" id="ARBA00022917"/>
    </source>
</evidence>
<evidence type="ECO:0000256" key="1">
    <source>
        <dbReference type="ARBA" id="ARBA00004496"/>
    </source>
</evidence>
<dbReference type="PANTHER" id="PTHR11946:SF93">
    <property type="entry name" value="VALINE--TRNA LIGASE, CHLOROPLASTIC_MITOCHONDRIAL 2"/>
    <property type="match status" value="1"/>
</dbReference>
<dbReference type="InterPro" id="IPR002303">
    <property type="entry name" value="Valyl-tRNA_ligase"/>
</dbReference>
<evidence type="ECO:0000256" key="6">
    <source>
        <dbReference type="ARBA" id="ARBA00022840"/>
    </source>
</evidence>
<dbReference type="SUPFAM" id="SSF52374">
    <property type="entry name" value="Nucleotidylyl transferase"/>
    <property type="match status" value="1"/>
</dbReference>
<dbReference type="EC" id="6.1.1.9" evidence="2 10"/>
<comment type="caution">
    <text evidence="14">The sequence shown here is derived from an EMBL/GenBank/DDBJ whole genome shotgun (WGS) entry which is preliminary data.</text>
</comment>
<dbReference type="SUPFAM" id="SSF50677">
    <property type="entry name" value="ValRS/IleRS/LeuRS editing domain"/>
    <property type="match status" value="1"/>
</dbReference>
<keyword evidence="6 11" id="KW-0067">ATP-binding</keyword>
<evidence type="ECO:0000256" key="9">
    <source>
        <dbReference type="ARBA" id="ARBA00047552"/>
    </source>
</evidence>
<dbReference type="eggNOG" id="COG0525">
    <property type="taxonomic scope" value="Bacteria"/>
</dbReference>
<keyword evidence="3" id="KW-0963">Cytoplasm</keyword>
<evidence type="ECO:0000256" key="5">
    <source>
        <dbReference type="ARBA" id="ARBA00022741"/>
    </source>
</evidence>
<evidence type="ECO:0000256" key="11">
    <source>
        <dbReference type="RuleBase" id="RU363035"/>
    </source>
</evidence>
<evidence type="ECO:0000313" key="15">
    <source>
        <dbReference type="Proteomes" id="UP000004198"/>
    </source>
</evidence>
<keyword evidence="8 11" id="KW-0030">Aminoacyl-tRNA synthetase</keyword>
<dbReference type="GO" id="GO:0004832">
    <property type="term" value="F:valine-tRNA ligase activity"/>
    <property type="evidence" value="ECO:0007669"/>
    <property type="project" value="UniProtKB-UniRule"/>
</dbReference>
<dbReference type="STRING" id="536227.Ccar_10860"/>
<organism evidence="14 15">
    <name type="scientific">Clostridium carboxidivorans P7</name>
    <dbReference type="NCBI Taxonomy" id="536227"/>
    <lineage>
        <taxon>Bacteria</taxon>
        <taxon>Bacillati</taxon>
        <taxon>Bacillota</taxon>
        <taxon>Clostridia</taxon>
        <taxon>Eubacteriales</taxon>
        <taxon>Clostridiaceae</taxon>
        <taxon>Clostridium</taxon>
    </lineage>
</organism>
<evidence type="ECO:0000256" key="8">
    <source>
        <dbReference type="ARBA" id="ARBA00023146"/>
    </source>
</evidence>
<dbReference type="InterPro" id="IPR009008">
    <property type="entry name" value="Val/Leu/Ile-tRNA-synth_edit"/>
</dbReference>
<keyword evidence="15" id="KW-1185">Reference proteome</keyword>
<dbReference type="AlphaFoldDB" id="C6PZ01"/>
<dbReference type="Pfam" id="PF08264">
    <property type="entry name" value="Anticodon_1"/>
    <property type="match status" value="1"/>
</dbReference>
<gene>
    <name evidence="14" type="ORF">CcarbDRAFT_4018</name>
</gene>
<evidence type="ECO:0000259" key="13">
    <source>
        <dbReference type="Pfam" id="PF08264"/>
    </source>
</evidence>